<reference evidence="1" key="2">
    <citation type="journal article" date="2024" name="Plant">
        <title>Genomic evolution and insights into agronomic trait innovations of Sesamum species.</title>
        <authorList>
            <person name="Miao H."/>
            <person name="Wang L."/>
            <person name="Qu L."/>
            <person name="Liu H."/>
            <person name="Sun Y."/>
            <person name="Le M."/>
            <person name="Wang Q."/>
            <person name="Wei S."/>
            <person name="Zheng Y."/>
            <person name="Lin W."/>
            <person name="Duan Y."/>
            <person name="Cao H."/>
            <person name="Xiong S."/>
            <person name="Wang X."/>
            <person name="Wei L."/>
            <person name="Li C."/>
            <person name="Ma Q."/>
            <person name="Ju M."/>
            <person name="Zhao R."/>
            <person name="Li G."/>
            <person name="Mu C."/>
            <person name="Tian Q."/>
            <person name="Mei H."/>
            <person name="Zhang T."/>
            <person name="Gao T."/>
            <person name="Zhang H."/>
        </authorList>
    </citation>
    <scope>NUCLEOTIDE SEQUENCE</scope>
    <source>
        <strain evidence="1">G02</strain>
    </source>
</reference>
<evidence type="ECO:0000313" key="1">
    <source>
        <dbReference type="EMBL" id="KAL0277939.1"/>
    </source>
</evidence>
<protein>
    <submittedName>
        <fullName evidence="1">Uncharacterized protein</fullName>
    </submittedName>
</protein>
<comment type="caution">
    <text evidence="1">The sequence shown here is derived from an EMBL/GenBank/DDBJ whole genome shotgun (WGS) entry which is preliminary data.</text>
</comment>
<dbReference type="AlphaFoldDB" id="A0AAW2I715"/>
<gene>
    <name evidence="1" type="ORF">Sradi_7311700</name>
</gene>
<dbReference type="EMBL" id="JACGWJ010001721">
    <property type="protein sequence ID" value="KAL0277939.1"/>
    <property type="molecule type" value="Genomic_DNA"/>
</dbReference>
<organism evidence="1">
    <name type="scientific">Sesamum radiatum</name>
    <name type="common">Black benniseed</name>
    <dbReference type="NCBI Taxonomy" id="300843"/>
    <lineage>
        <taxon>Eukaryota</taxon>
        <taxon>Viridiplantae</taxon>
        <taxon>Streptophyta</taxon>
        <taxon>Embryophyta</taxon>
        <taxon>Tracheophyta</taxon>
        <taxon>Spermatophyta</taxon>
        <taxon>Magnoliopsida</taxon>
        <taxon>eudicotyledons</taxon>
        <taxon>Gunneridae</taxon>
        <taxon>Pentapetalae</taxon>
        <taxon>asterids</taxon>
        <taxon>lamiids</taxon>
        <taxon>Lamiales</taxon>
        <taxon>Pedaliaceae</taxon>
        <taxon>Sesamum</taxon>
    </lineage>
</organism>
<name>A0AAW2I715_SESRA</name>
<reference evidence="1" key="1">
    <citation type="submission" date="2020-06" db="EMBL/GenBank/DDBJ databases">
        <authorList>
            <person name="Li T."/>
            <person name="Hu X."/>
            <person name="Zhang T."/>
            <person name="Song X."/>
            <person name="Zhang H."/>
            <person name="Dai N."/>
            <person name="Sheng W."/>
            <person name="Hou X."/>
            <person name="Wei L."/>
        </authorList>
    </citation>
    <scope>NUCLEOTIDE SEQUENCE</scope>
    <source>
        <strain evidence="1">G02</strain>
        <tissue evidence="1">Leaf</tissue>
    </source>
</reference>
<sequence length="78" mass="8832">MDILKRRSLVTGCYLVPGLIPLEDIHQSSLTKRTFRVTELSCDLPYFPMDILGWSDSSKASDCPTIQEIEILSELTDE</sequence>
<accession>A0AAW2I715</accession>
<proteinExistence type="predicted"/>